<gene>
    <name evidence="2" type="ORF">BST25_20325</name>
</gene>
<evidence type="ECO:0000313" key="2">
    <source>
        <dbReference type="EMBL" id="ORA69943.1"/>
    </source>
</evidence>
<dbReference type="AlphaFoldDB" id="A0A1X0DC23"/>
<protein>
    <recommendedName>
        <fullName evidence="4">PE-PGRS family protein</fullName>
    </recommendedName>
</protein>
<reference evidence="2 3" key="1">
    <citation type="submission" date="2017-02" db="EMBL/GenBank/DDBJ databases">
        <title>The new phylogeny of genus Mycobacterium.</title>
        <authorList>
            <person name="Tortoli E."/>
            <person name="Trovato A."/>
            <person name="Cirillo D.M."/>
        </authorList>
    </citation>
    <scope>NUCLEOTIDE SEQUENCE [LARGE SCALE GENOMIC DNA]</scope>
    <source>
        <strain evidence="2 3">DSM 44471</strain>
    </source>
</reference>
<evidence type="ECO:0000313" key="3">
    <source>
        <dbReference type="Proteomes" id="UP000192566"/>
    </source>
</evidence>
<accession>A0A1X0DC23</accession>
<dbReference type="EMBL" id="MVHR01000041">
    <property type="protein sequence ID" value="ORA69943.1"/>
    <property type="molecule type" value="Genomic_DNA"/>
</dbReference>
<dbReference type="STRING" id="53376.BST25_20325"/>
<feature type="signal peptide" evidence="1">
    <location>
        <begin position="1"/>
        <end position="24"/>
    </location>
</feature>
<dbReference type="Proteomes" id="UP000192566">
    <property type="component" value="Unassembled WGS sequence"/>
</dbReference>
<evidence type="ECO:0008006" key="4">
    <source>
        <dbReference type="Google" id="ProtNLM"/>
    </source>
</evidence>
<keyword evidence="3" id="KW-1185">Reference proteome</keyword>
<keyword evidence="1" id="KW-0732">Signal</keyword>
<sequence>MVVDLAARPHITAGVALASAAVLAAGPMAQHLPDLHLAQHLPTVSVADINLTAADGVLDLFSGVENELASLTSGASAAAVPAAALTDFFDPSALPLPVYTWVSTLANAGTQLQATYNTWSATPFPVLQQIAANGISYVSDYVGAYQQAGTGAFNYLTGTATTDFMKWLNSAYSAYMTGNISGMVSDLYEGLYAEPIADILTPLESILKIPAYAAQNLSNGLNYATSTGIGSLGIYGIFDGPGDMISNLGTSLQTTFNLWNAGDQLGAVTNLINTPGTMANGFLNGLATKAHPLGTGGYLANPNGLLNQMANVLSQALAKTMVAPNAQNIASGGSLVAGFQNLGSQLISALPTASALSGLNYLGSGLGNLANELGGNFAAQLTQLLQSVPSALANLPAMLGTMGGALAGQIGSWVAALLRLL</sequence>
<evidence type="ECO:0000256" key="1">
    <source>
        <dbReference type="SAM" id="SignalP"/>
    </source>
</evidence>
<proteinExistence type="predicted"/>
<comment type="caution">
    <text evidence="2">The sequence shown here is derived from an EMBL/GenBank/DDBJ whole genome shotgun (WGS) entry which is preliminary data.</text>
</comment>
<feature type="chain" id="PRO_5038513411" description="PE-PGRS family protein" evidence="1">
    <location>
        <begin position="25"/>
        <end position="421"/>
    </location>
</feature>
<organism evidence="2 3">
    <name type="scientific">Mycobacterium heidelbergense</name>
    <dbReference type="NCBI Taxonomy" id="53376"/>
    <lineage>
        <taxon>Bacteria</taxon>
        <taxon>Bacillati</taxon>
        <taxon>Actinomycetota</taxon>
        <taxon>Actinomycetes</taxon>
        <taxon>Mycobacteriales</taxon>
        <taxon>Mycobacteriaceae</taxon>
        <taxon>Mycobacterium</taxon>
        <taxon>Mycobacterium simiae complex</taxon>
    </lineage>
</organism>
<name>A0A1X0DC23_MYCHE</name>